<reference evidence="6" key="1">
    <citation type="submission" date="2023-03" db="EMBL/GenBank/DDBJ databases">
        <title>Electrophorus voltai genome.</title>
        <authorList>
            <person name="Bian C."/>
        </authorList>
    </citation>
    <scope>NUCLEOTIDE SEQUENCE</scope>
    <source>
        <strain evidence="6">CB-2022</strain>
        <tissue evidence="6">Muscle</tissue>
    </source>
</reference>
<evidence type="ECO:0000313" key="7">
    <source>
        <dbReference type="Proteomes" id="UP001239994"/>
    </source>
</evidence>
<organism evidence="6 7">
    <name type="scientific">Electrophorus voltai</name>
    <dbReference type="NCBI Taxonomy" id="2609070"/>
    <lineage>
        <taxon>Eukaryota</taxon>
        <taxon>Metazoa</taxon>
        <taxon>Chordata</taxon>
        <taxon>Craniata</taxon>
        <taxon>Vertebrata</taxon>
        <taxon>Euteleostomi</taxon>
        <taxon>Actinopterygii</taxon>
        <taxon>Neopterygii</taxon>
        <taxon>Teleostei</taxon>
        <taxon>Ostariophysi</taxon>
        <taxon>Gymnotiformes</taxon>
        <taxon>Gymnotoidei</taxon>
        <taxon>Gymnotidae</taxon>
        <taxon>Electrophorus</taxon>
    </lineage>
</organism>
<evidence type="ECO:0000313" key="6">
    <source>
        <dbReference type="EMBL" id="KAK1806981.1"/>
    </source>
</evidence>
<dbReference type="Gene3D" id="1.20.5.400">
    <property type="match status" value="1"/>
</dbReference>
<dbReference type="CDD" id="cd03590">
    <property type="entry name" value="CLECT_DC-SIGN_like"/>
    <property type="match status" value="1"/>
</dbReference>
<dbReference type="InterPro" id="IPR018378">
    <property type="entry name" value="C-type_lectin_CS"/>
</dbReference>
<keyword evidence="3" id="KW-0175">Coiled coil</keyword>
<name>A0AAD8ZYI6_9TELE</name>
<keyword evidence="1" id="KW-0430">Lectin</keyword>
<dbReference type="InterPro" id="IPR016186">
    <property type="entry name" value="C-type_lectin-like/link_sf"/>
</dbReference>
<protein>
    <recommendedName>
        <fullName evidence="5">C-type lectin domain-containing protein</fullName>
    </recommendedName>
</protein>
<dbReference type="SMART" id="SM00034">
    <property type="entry name" value="CLECT"/>
    <property type="match status" value="1"/>
</dbReference>
<keyword evidence="7" id="KW-1185">Reference proteome</keyword>
<dbReference type="Pfam" id="PF00059">
    <property type="entry name" value="Lectin_C"/>
    <property type="match status" value="1"/>
</dbReference>
<dbReference type="Gene3D" id="3.10.100.10">
    <property type="entry name" value="Mannose-Binding Protein A, subunit A"/>
    <property type="match status" value="1"/>
</dbReference>
<dbReference type="InterPro" id="IPR050111">
    <property type="entry name" value="C-type_lectin/snaclec_domain"/>
</dbReference>
<sequence length="267" mass="30896">MEEDNKYVDPESIYTNIDDYKNQPSVHERSCQDTKLQKRGYEAASEGRQACSGNPAAVCLGLLCVLLLAVIIGLGIKHDSGRDQLQRGYDNMTKERDRLLDINNNLTLERDQLQSSYDNLTMERDAIQQKLVTPLFTVFLFEERCFKGWKKFGSSYYYFSNGRKNWAESRQYCREMGADLVIINSREEQELIKEANIYTWIGLSDAQTEGNWKWVDGSRLTTVYWRKGEPNDAHKDEDCAVYLNEVVSLNTWNDIPCSYEAGWICEL</sequence>
<evidence type="ECO:0000256" key="2">
    <source>
        <dbReference type="ARBA" id="ARBA00023157"/>
    </source>
</evidence>
<dbReference type="PROSITE" id="PS50041">
    <property type="entry name" value="C_TYPE_LECTIN_2"/>
    <property type="match status" value="1"/>
</dbReference>
<dbReference type="SUPFAM" id="SSF56436">
    <property type="entry name" value="C-type lectin-like"/>
    <property type="match status" value="1"/>
</dbReference>
<dbReference type="PROSITE" id="PS00615">
    <property type="entry name" value="C_TYPE_LECTIN_1"/>
    <property type="match status" value="1"/>
</dbReference>
<dbReference type="InterPro" id="IPR016187">
    <property type="entry name" value="CTDL_fold"/>
</dbReference>
<accession>A0AAD8ZYI6</accession>
<dbReference type="AlphaFoldDB" id="A0AAD8ZYI6"/>
<dbReference type="Proteomes" id="UP001239994">
    <property type="component" value="Unassembled WGS sequence"/>
</dbReference>
<proteinExistence type="predicted"/>
<feature type="transmembrane region" description="Helical" evidence="4">
    <location>
        <begin position="55"/>
        <end position="76"/>
    </location>
</feature>
<evidence type="ECO:0000256" key="3">
    <source>
        <dbReference type="SAM" id="Coils"/>
    </source>
</evidence>
<evidence type="ECO:0000259" key="5">
    <source>
        <dbReference type="PROSITE" id="PS50041"/>
    </source>
</evidence>
<feature type="domain" description="C-type lectin" evidence="5">
    <location>
        <begin position="152"/>
        <end position="266"/>
    </location>
</feature>
<dbReference type="EMBL" id="JAROKS010000001">
    <property type="protein sequence ID" value="KAK1806981.1"/>
    <property type="molecule type" value="Genomic_DNA"/>
</dbReference>
<keyword evidence="2" id="KW-1015">Disulfide bond</keyword>
<feature type="coiled-coil region" evidence="3">
    <location>
        <begin position="89"/>
        <end position="130"/>
    </location>
</feature>
<keyword evidence="4" id="KW-1133">Transmembrane helix</keyword>
<comment type="caution">
    <text evidence="6">The sequence shown here is derived from an EMBL/GenBank/DDBJ whole genome shotgun (WGS) entry which is preliminary data.</text>
</comment>
<dbReference type="GO" id="GO:0030246">
    <property type="term" value="F:carbohydrate binding"/>
    <property type="evidence" value="ECO:0007669"/>
    <property type="project" value="UniProtKB-KW"/>
</dbReference>
<evidence type="ECO:0000256" key="1">
    <source>
        <dbReference type="ARBA" id="ARBA00022734"/>
    </source>
</evidence>
<gene>
    <name evidence="6" type="ORF">P4O66_005463</name>
</gene>
<keyword evidence="4" id="KW-0472">Membrane</keyword>
<evidence type="ECO:0000256" key="4">
    <source>
        <dbReference type="SAM" id="Phobius"/>
    </source>
</evidence>
<dbReference type="PANTHER" id="PTHR22803">
    <property type="entry name" value="MANNOSE, PHOSPHOLIPASE, LECTIN RECEPTOR RELATED"/>
    <property type="match status" value="1"/>
</dbReference>
<keyword evidence="4" id="KW-0812">Transmembrane</keyword>
<dbReference type="InterPro" id="IPR033989">
    <property type="entry name" value="CD209-like_CTLD"/>
</dbReference>
<dbReference type="InterPro" id="IPR001304">
    <property type="entry name" value="C-type_lectin-like"/>
</dbReference>